<dbReference type="Proteomes" id="UP000569951">
    <property type="component" value="Unassembled WGS sequence"/>
</dbReference>
<accession>A0A841HWJ1</accession>
<gene>
    <name evidence="3" type="ORF">HNR42_000428</name>
</gene>
<keyword evidence="2" id="KW-0812">Transmembrane</keyword>
<dbReference type="AlphaFoldDB" id="A0A841HWJ1"/>
<evidence type="ECO:0000313" key="3">
    <source>
        <dbReference type="EMBL" id="MBB6097014.1"/>
    </source>
</evidence>
<evidence type="ECO:0000256" key="2">
    <source>
        <dbReference type="SAM" id="Phobius"/>
    </source>
</evidence>
<feature type="region of interest" description="Disordered" evidence="1">
    <location>
        <begin position="183"/>
        <end position="253"/>
    </location>
</feature>
<organism evidence="3 4">
    <name type="scientific">Deinobacterium chartae</name>
    <dbReference type="NCBI Taxonomy" id="521158"/>
    <lineage>
        <taxon>Bacteria</taxon>
        <taxon>Thermotogati</taxon>
        <taxon>Deinococcota</taxon>
        <taxon>Deinococci</taxon>
        <taxon>Deinococcales</taxon>
        <taxon>Deinococcaceae</taxon>
        <taxon>Deinobacterium</taxon>
    </lineage>
</organism>
<reference evidence="3 4" key="1">
    <citation type="submission" date="2020-08" db="EMBL/GenBank/DDBJ databases">
        <title>Genomic Encyclopedia of Type Strains, Phase IV (KMG-IV): sequencing the most valuable type-strain genomes for metagenomic binning, comparative biology and taxonomic classification.</title>
        <authorList>
            <person name="Goeker M."/>
        </authorList>
    </citation>
    <scope>NUCLEOTIDE SEQUENCE [LARGE SCALE GENOMIC DNA]</scope>
    <source>
        <strain evidence="3 4">DSM 21458</strain>
    </source>
</reference>
<proteinExistence type="predicted"/>
<feature type="transmembrane region" description="Helical" evidence="2">
    <location>
        <begin position="275"/>
        <end position="293"/>
    </location>
</feature>
<feature type="transmembrane region" description="Helical" evidence="2">
    <location>
        <begin position="299"/>
        <end position="319"/>
    </location>
</feature>
<protein>
    <submittedName>
        <fullName evidence="3">Uncharacterized protein</fullName>
    </submittedName>
</protein>
<evidence type="ECO:0000313" key="4">
    <source>
        <dbReference type="Proteomes" id="UP000569951"/>
    </source>
</evidence>
<keyword evidence="4" id="KW-1185">Reference proteome</keyword>
<feature type="compositionally biased region" description="Basic and acidic residues" evidence="1">
    <location>
        <begin position="216"/>
        <end position="240"/>
    </location>
</feature>
<keyword evidence="2" id="KW-0472">Membrane</keyword>
<keyword evidence="2" id="KW-1133">Transmembrane helix</keyword>
<dbReference type="RefSeq" id="WP_183984063.1">
    <property type="nucleotide sequence ID" value="NZ_JACHHG010000002.1"/>
</dbReference>
<evidence type="ECO:0000256" key="1">
    <source>
        <dbReference type="SAM" id="MobiDB-lite"/>
    </source>
</evidence>
<dbReference type="EMBL" id="JACHHG010000002">
    <property type="protein sequence ID" value="MBB6097014.1"/>
    <property type="molecule type" value="Genomic_DNA"/>
</dbReference>
<comment type="caution">
    <text evidence="3">The sequence shown here is derived from an EMBL/GenBank/DDBJ whole genome shotgun (WGS) entry which is preliminary data.</text>
</comment>
<name>A0A841HWJ1_9DEIO</name>
<sequence>MNLRDMELRLQEAGLHPADLRQQIVSDDRLLAVTDHELVSLEAGRTARIMLRDISKISSDRSGMLTVMVGDVAALSTSIRGYDVAELKNFFSVVKSAVAQAKAARASELQSAAGAELPRTVRLPDEAHFPQAASAGLQAANATPEIPEPVKTADATPEIPEPVKAAEKLPPFYVSASDTSGHTEVRAVPDLGKPATSDFSEDDWGAENAPSLVDSAVREPQTDRRLQDPRGEIIEEEPRNLDAPTQALEAPSPAPQEQLLKAATSVENLAGRMRLLALLIGLGGALLGGLQIFSGDDDMVGSVWMILTALVAGFALYGLGELLRLNGALAREVARRQDSV</sequence>